<dbReference type="Gene3D" id="2.80.10.50">
    <property type="match status" value="1"/>
</dbReference>
<reference evidence="2" key="1">
    <citation type="submission" date="2021-01" db="EMBL/GenBank/DDBJ databases">
        <authorList>
            <person name="Kaushik A."/>
        </authorList>
    </citation>
    <scope>NUCLEOTIDE SEQUENCE</scope>
    <source>
        <strain evidence="2">AG2-2IIIB</strain>
    </source>
</reference>
<dbReference type="InterPro" id="IPR035992">
    <property type="entry name" value="Ricin_B-like_lectins"/>
</dbReference>
<feature type="domain" description="Ricin B lectin" evidence="1">
    <location>
        <begin position="37"/>
        <end position="121"/>
    </location>
</feature>
<dbReference type="EMBL" id="CAJMWT010005674">
    <property type="protein sequence ID" value="CAE6508329.1"/>
    <property type="molecule type" value="Genomic_DNA"/>
</dbReference>
<evidence type="ECO:0000313" key="3">
    <source>
        <dbReference type="Proteomes" id="UP000663843"/>
    </source>
</evidence>
<organism evidence="2 3">
    <name type="scientific">Rhizoctonia solani</name>
    <dbReference type="NCBI Taxonomy" id="456999"/>
    <lineage>
        <taxon>Eukaryota</taxon>
        <taxon>Fungi</taxon>
        <taxon>Dikarya</taxon>
        <taxon>Basidiomycota</taxon>
        <taxon>Agaricomycotina</taxon>
        <taxon>Agaricomycetes</taxon>
        <taxon>Cantharellales</taxon>
        <taxon>Ceratobasidiaceae</taxon>
        <taxon>Rhizoctonia</taxon>
    </lineage>
</organism>
<dbReference type="Pfam" id="PF14200">
    <property type="entry name" value="RicinB_lectin_2"/>
    <property type="match status" value="1"/>
</dbReference>
<protein>
    <recommendedName>
        <fullName evidence="1">Ricin B lectin domain-containing protein</fullName>
    </recommendedName>
</protein>
<comment type="caution">
    <text evidence="2">The sequence shown here is derived from an EMBL/GenBank/DDBJ whole genome shotgun (WGS) entry which is preliminary data.</text>
</comment>
<sequence>MPMKSGVYRILNLKSSTAMTENHLGAVVGWRRQDTKDQQWFVQESGKGYQFRNVASGGYIAIACIADSDNKIYCSDYPTTWALVPNPEHRGHSHFSIMMGDTDRILDLSDWGNTANGTQISASSRIRHGNSPTQHMTWKFERIGDEAREELSAPAQGTGRTVDYHAEEMIKSQAAEIAFLRQLVLDSRQEVSRLLSQLERLQVSYENRVPNNAT</sequence>
<dbReference type="InterPro" id="IPR000772">
    <property type="entry name" value="Ricin_B_lectin"/>
</dbReference>
<evidence type="ECO:0000313" key="2">
    <source>
        <dbReference type="EMBL" id="CAE6508329.1"/>
    </source>
</evidence>
<accession>A0A8H3HFM9</accession>
<dbReference type="AlphaFoldDB" id="A0A8H3HFM9"/>
<evidence type="ECO:0000259" key="1">
    <source>
        <dbReference type="Pfam" id="PF14200"/>
    </source>
</evidence>
<dbReference type="CDD" id="cd23422">
    <property type="entry name" value="beta-trefoil_Ricin_MPL_CNL"/>
    <property type="match status" value="1"/>
</dbReference>
<name>A0A8H3HFM9_9AGAM</name>
<gene>
    <name evidence="2" type="ORF">RDB_LOCUS148874</name>
</gene>
<dbReference type="Proteomes" id="UP000663843">
    <property type="component" value="Unassembled WGS sequence"/>
</dbReference>
<dbReference type="SUPFAM" id="SSF50370">
    <property type="entry name" value="Ricin B-like lectins"/>
    <property type="match status" value="1"/>
</dbReference>
<proteinExistence type="predicted"/>